<dbReference type="InterPro" id="IPR008969">
    <property type="entry name" value="CarboxyPept-like_regulatory"/>
</dbReference>
<evidence type="ECO:0000313" key="2">
    <source>
        <dbReference type="EMBL" id="GAL79921.1"/>
    </source>
</evidence>
<dbReference type="SUPFAM" id="SSF56935">
    <property type="entry name" value="Porins"/>
    <property type="match status" value="1"/>
</dbReference>
<evidence type="ECO:0000256" key="1">
    <source>
        <dbReference type="SAM" id="SignalP"/>
    </source>
</evidence>
<organism evidence="2 3">
    <name type="scientific">Algibacter lectus</name>
    <dbReference type="NCBI Taxonomy" id="221126"/>
    <lineage>
        <taxon>Bacteria</taxon>
        <taxon>Pseudomonadati</taxon>
        <taxon>Bacteroidota</taxon>
        <taxon>Flavobacteriia</taxon>
        <taxon>Flavobacteriales</taxon>
        <taxon>Flavobacteriaceae</taxon>
        <taxon>Algibacter</taxon>
    </lineage>
</organism>
<accession>A0A090WSD7</accession>
<dbReference type="SUPFAM" id="SSF49464">
    <property type="entry name" value="Carboxypeptidase regulatory domain-like"/>
    <property type="match status" value="1"/>
</dbReference>
<protein>
    <submittedName>
        <fullName evidence="2">SusC outer membrane protein</fullName>
    </submittedName>
</protein>
<dbReference type="AlphaFoldDB" id="A0A090WSD7"/>
<dbReference type="Proteomes" id="UP000029643">
    <property type="component" value="Unassembled WGS sequence"/>
</dbReference>
<dbReference type="Pfam" id="PF13715">
    <property type="entry name" value="CarbopepD_reg_2"/>
    <property type="match status" value="1"/>
</dbReference>
<dbReference type="FunFam" id="2.60.40.1120:FF:000003">
    <property type="entry name" value="Outer membrane protein Omp121"/>
    <property type="match status" value="1"/>
</dbReference>
<sequence>MEKLKLLLVTLLIGYASASWSQSKVSGVVTDSQNVPIPGVNVIIKGTSNGAATDFDGNFQLNAKSGDVITFSFIGFVTKELTYKGQGSLNVKLEEDAAQLDEVVVIGYGSVKRTDLTGAVESLDTKALTEQKKTDIGQAMQGRIAGCGC</sequence>
<gene>
    <name evidence="2" type="ORF">JCM19274_2593</name>
</gene>
<keyword evidence="1" id="KW-0732">Signal</keyword>
<reference evidence="2 3" key="1">
    <citation type="journal article" date="2014" name="Genome Announc.">
        <title>Draft Genome Sequences of Marine Flavobacterium Algibacter lectus Strains SS8 and NR4.</title>
        <authorList>
            <person name="Takatani N."/>
            <person name="Nakanishi M."/>
            <person name="Meirelles P."/>
            <person name="Mino S."/>
            <person name="Suda W."/>
            <person name="Oshima K."/>
            <person name="Hattori M."/>
            <person name="Ohkuma M."/>
            <person name="Hosokawa M."/>
            <person name="Miyashita K."/>
            <person name="Thompson F.L."/>
            <person name="Niwa A."/>
            <person name="Sawabe T."/>
            <person name="Sawabe T."/>
        </authorList>
    </citation>
    <scope>NUCLEOTIDE SEQUENCE [LARGE SCALE GENOMIC DNA]</scope>
    <source>
        <strain evidence="3">JCM19274</strain>
    </source>
</reference>
<dbReference type="RefSeq" id="WP_052416053.1">
    <property type="nucleotide sequence ID" value="NZ_BBNU01000008.1"/>
</dbReference>
<dbReference type="EMBL" id="BBNU01000008">
    <property type="protein sequence ID" value="GAL79921.1"/>
    <property type="molecule type" value="Genomic_DNA"/>
</dbReference>
<name>A0A090WSD7_9FLAO</name>
<proteinExistence type="predicted"/>
<dbReference type="Gene3D" id="2.60.40.1120">
    <property type="entry name" value="Carboxypeptidase-like, regulatory domain"/>
    <property type="match status" value="1"/>
</dbReference>
<feature type="chain" id="PRO_5001866540" evidence="1">
    <location>
        <begin position="22"/>
        <end position="149"/>
    </location>
</feature>
<feature type="signal peptide" evidence="1">
    <location>
        <begin position="1"/>
        <end position="21"/>
    </location>
</feature>
<evidence type="ECO:0000313" key="3">
    <source>
        <dbReference type="Proteomes" id="UP000029643"/>
    </source>
</evidence>
<comment type="caution">
    <text evidence="2">The sequence shown here is derived from an EMBL/GenBank/DDBJ whole genome shotgun (WGS) entry which is preliminary data.</text>
</comment>